<evidence type="ECO:0000313" key="1">
    <source>
        <dbReference type="EMBL" id="HAN28662.1"/>
    </source>
</evidence>
<evidence type="ECO:0008006" key="3">
    <source>
        <dbReference type="Google" id="ProtNLM"/>
    </source>
</evidence>
<dbReference type="Proteomes" id="UP000259273">
    <property type="component" value="Unassembled WGS sequence"/>
</dbReference>
<name>A0A3C1KPM5_9GAMM</name>
<protein>
    <recommendedName>
        <fullName evidence="3">Phytanoyl-CoA dioxygenase</fullName>
    </recommendedName>
</protein>
<feature type="non-terminal residue" evidence="1">
    <location>
        <position position="62"/>
    </location>
</feature>
<sequence>MTSDMPEYLPLKVANALLPDAPALRAQMEQDGYLFLRGLLPPDVLHAVREDVTGVLQAIGWI</sequence>
<accession>A0A3C1KPM5</accession>
<dbReference type="AlphaFoldDB" id="A0A3C1KPM5"/>
<reference evidence="1 2" key="1">
    <citation type="journal article" date="2018" name="Nat. Biotechnol.">
        <title>A standardized bacterial taxonomy based on genome phylogeny substantially revises the tree of life.</title>
        <authorList>
            <person name="Parks D.H."/>
            <person name="Chuvochina M."/>
            <person name="Waite D.W."/>
            <person name="Rinke C."/>
            <person name="Skarshewski A."/>
            <person name="Chaumeil P.A."/>
            <person name="Hugenholtz P."/>
        </authorList>
    </citation>
    <scope>NUCLEOTIDE SEQUENCE [LARGE SCALE GENOMIC DNA]</scope>
    <source>
        <strain evidence="1">UBA9158</strain>
    </source>
</reference>
<gene>
    <name evidence="1" type="ORF">DCP75_13240</name>
</gene>
<dbReference type="SUPFAM" id="SSF51197">
    <property type="entry name" value="Clavaminate synthase-like"/>
    <property type="match status" value="1"/>
</dbReference>
<dbReference type="EMBL" id="DMND01000178">
    <property type="protein sequence ID" value="HAN28662.1"/>
    <property type="molecule type" value="Genomic_DNA"/>
</dbReference>
<dbReference type="Gene3D" id="2.60.120.620">
    <property type="entry name" value="q2cbj1_9rhob like domain"/>
    <property type="match status" value="1"/>
</dbReference>
<evidence type="ECO:0000313" key="2">
    <source>
        <dbReference type="Proteomes" id="UP000259273"/>
    </source>
</evidence>
<organism evidence="1 2">
    <name type="scientific">Haliea salexigens</name>
    <dbReference type="NCBI Taxonomy" id="287487"/>
    <lineage>
        <taxon>Bacteria</taxon>
        <taxon>Pseudomonadati</taxon>
        <taxon>Pseudomonadota</taxon>
        <taxon>Gammaproteobacteria</taxon>
        <taxon>Cellvibrionales</taxon>
        <taxon>Halieaceae</taxon>
        <taxon>Haliea</taxon>
    </lineage>
</organism>
<proteinExistence type="predicted"/>
<comment type="caution">
    <text evidence="1">The sequence shown here is derived from an EMBL/GenBank/DDBJ whole genome shotgun (WGS) entry which is preliminary data.</text>
</comment>